<name>A0A0C3EPA2_9AGAM</name>
<dbReference type="InParanoid" id="A0A0C3EPA2"/>
<accession>A0A0C3EPA2</accession>
<evidence type="ECO:0000313" key="2">
    <source>
        <dbReference type="Proteomes" id="UP000053989"/>
    </source>
</evidence>
<keyword evidence="2" id="KW-1185">Reference proteome</keyword>
<dbReference type="HOGENOM" id="CLU_2098270_0_0_1"/>
<reference evidence="1 2" key="1">
    <citation type="submission" date="2014-04" db="EMBL/GenBank/DDBJ databases">
        <authorList>
            <consortium name="DOE Joint Genome Institute"/>
            <person name="Kuo A."/>
            <person name="Kohler A."/>
            <person name="Nagy L.G."/>
            <person name="Floudas D."/>
            <person name="Copeland A."/>
            <person name="Barry K.W."/>
            <person name="Cichocki N."/>
            <person name="Veneault-Fourrey C."/>
            <person name="LaButti K."/>
            <person name="Lindquist E.A."/>
            <person name="Lipzen A."/>
            <person name="Lundell T."/>
            <person name="Morin E."/>
            <person name="Murat C."/>
            <person name="Sun H."/>
            <person name="Tunlid A."/>
            <person name="Henrissat B."/>
            <person name="Grigoriev I.V."/>
            <person name="Hibbett D.S."/>
            <person name="Martin F."/>
            <person name="Nordberg H.P."/>
            <person name="Cantor M.N."/>
            <person name="Hua S.X."/>
        </authorList>
    </citation>
    <scope>NUCLEOTIDE SEQUENCE [LARGE SCALE GENOMIC DNA]</scope>
    <source>
        <strain evidence="1 2">Foug A</strain>
    </source>
</reference>
<sequence>MWNICYCGVTTVLQSIATIPVFGRNGYLITGVVGPRTTLRSPIHRTGKPETCQLALVEGYKRLPTCARNQFNVASWVHKGQPWERKITVVPRPSSHLTRKQTRPASRIRMFGFVAK</sequence>
<dbReference type="AlphaFoldDB" id="A0A0C3EPA2"/>
<reference evidence="2" key="2">
    <citation type="submission" date="2015-01" db="EMBL/GenBank/DDBJ databases">
        <title>Evolutionary Origins and Diversification of the Mycorrhizal Mutualists.</title>
        <authorList>
            <consortium name="DOE Joint Genome Institute"/>
            <consortium name="Mycorrhizal Genomics Consortium"/>
            <person name="Kohler A."/>
            <person name="Kuo A."/>
            <person name="Nagy L.G."/>
            <person name="Floudas D."/>
            <person name="Copeland A."/>
            <person name="Barry K.W."/>
            <person name="Cichocki N."/>
            <person name="Veneault-Fourrey C."/>
            <person name="LaButti K."/>
            <person name="Lindquist E.A."/>
            <person name="Lipzen A."/>
            <person name="Lundell T."/>
            <person name="Morin E."/>
            <person name="Murat C."/>
            <person name="Riley R."/>
            <person name="Ohm R."/>
            <person name="Sun H."/>
            <person name="Tunlid A."/>
            <person name="Henrissat B."/>
            <person name="Grigoriev I.V."/>
            <person name="Hibbett D.S."/>
            <person name="Martin F."/>
        </authorList>
    </citation>
    <scope>NUCLEOTIDE SEQUENCE [LARGE SCALE GENOMIC DNA]</scope>
    <source>
        <strain evidence="2">Foug A</strain>
    </source>
</reference>
<organism evidence="1 2">
    <name type="scientific">Scleroderma citrinum Foug A</name>
    <dbReference type="NCBI Taxonomy" id="1036808"/>
    <lineage>
        <taxon>Eukaryota</taxon>
        <taxon>Fungi</taxon>
        <taxon>Dikarya</taxon>
        <taxon>Basidiomycota</taxon>
        <taxon>Agaricomycotina</taxon>
        <taxon>Agaricomycetes</taxon>
        <taxon>Agaricomycetidae</taxon>
        <taxon>Boletales</taxon>
        <taxon>Sclerodermatineae</taxon>
        <taxon>Sclerodermataceae</taxon>
        <taxon>Scleroderma</taxon>
    </lineage>
</organism>
<proteinExistence type="predicted"/>
<dbReference type="Proteomes" id="UP000053989">
    <property type="component" value="Unassembled WGS sequence"/>
</dbReference>
<gene>
    <name evidence="1" type="ORF">SCLCIDRAFT_716171</name>
</gene>
<dbReference type="EMBL" id="KN822006">
    <property type="protein sequence ID" value="KIM69636.1"/>
    <property type="molecule type" value="Genomic_DNA"/>
</dbReference>
<protein>
    <submittedName>
        <fullName evidence="1">Uncharacterized protein</fullName>
    </submittedName>
</protein>
<evidence type="ECO:0000313" key="1">
    <source>
        <dbReference type="EMBL" id="KIM69636.1"/>
    </source>
</evidence>